<keyword evidence="1" id="KW-0472">Membrane</keyword>
<dbReference type="AlphaFoldDB" id="A0A1I3Y6I6"/>
<proteinExistence type="predicted"/>
<evidence type="ECO:0000313" key="3">
    <source>
        <dbReference type="Proteomes" id="UP000199445"/>
    </source>
</evidence>
<keyword evidence="3" id="KW-1185">Reference proteome</keyword>
<feature type="transmembrane region" description="Helical" evidence="1">
    <location>
        <begin position="150"/>
        <end position="168"/>
    </location>
</feature>
<dbReference type="PANTHER" id="PTHR38684:SF1">
    <property type="entry name" value="PROTEIN AMPE"/>
    <property type="match status" value="1"/>
</dbReference>
<feature type="transmembrane region" description="Helical" evidence="1">
    <location>
        <begin position="274"/>
        <end position="294"/>
    </location>
</feature>
<keyword evidence="1" id="KW-0812">Transmembrane</keyword>
<dbReference type="EMBL" id="FOSC01000014">
    <property type="protein sequence ID" value="SFK27415.1"/>
    <property type="molecule type" value="Genomic_DNA"/>
</dbReference>
<dbReference type="GO" id="GO:0046677">
    <property type="term" value="P:response to antibiotic"/>
    <property type="evidence" value="ECO:0007669"/>
    <property type="project" value="TreeGrafter"/>
</dbReference>
<evidence type="ECO:0000313" key="2">
    <source>
        <dbReference type="EMBL" id="SFK27415.1"/>
    </source>
</evidence>
<dbReference type="PANTHER" id="PTHR38684">
    <property type="entry name" value="PROTEIN AMPE"/>
    <property type="match status" value="1"/>
</dbReference>
<evidence type="ECO:0000256" key="1">
    <source>
        <dbReference type="SAM" id="Phobius"/>
    </source>
</evidence>
<dbReference type="RefSeq" id="WP_091706585.1">
    <property type="nucleotide sequence ID" value="NZ_BMYN01000014.1"/>
</dbReference>
<sequence length="295" mass="33228">MILLVLLLAYVIRRRLDGVNRVSTDAFWRHWFGAHGRARAGREHAVVPGLLRVLVPAALLAALWFLAIDQELRWTLYPLELLALVLLMGAPGWRQVLEAYSQAWGRGDMQAAWRHIQRWLPAAERGEALSPEAMHLSLSRTLMTSVFERFFLVVFWYVVGGLQAAFLARSLVALAEHWPQAPARVRFARMVDVIGWIPSRLLALTFGLAGDLAGWSQKIRRVLPGFRERNQRVLMTAADGALTGYALDPSRFSGLHPQEWPDFGGRSLRAIRDLLNRSMLVWICVIALLVIAGVV</sequence>
<dbReference type="GO" id="GO:0005886">
    <property type="term" value="C:plasma membrane"/>
    <property type="evidence" value="ECO:0007669"/>
    <property type="project" value="TreeGrafter"/>
</dbReference>
<dbReference type="Proteomes" id="UP000199445">
    <property type="component" value="Unassembled WGS sequence"/>
</dbReference>
<accession>A0A1I3Y6I6</accession>
<dbReference type="OrthoDB" id="9811967at2"/>
<protein>
    <submittedName>
        <fullName evidence="2">AmpE protein</fullName>
    </submittedName>
</protein>
<dbReference type="InterPro" id="IPR052966">
    <property type="entry name" value="Beta-lactamase_Reg"/>
</dbReference>
<gene>
    <name evidence="2" type="ORF">SAMN05216429_11444</name>
</gene>
<keyword evidence="1" id="KW-1133">Transmembrane helix</keyword>
<organism evidence="2 3">
    <name type="scientific">Marinobacter persicus</name>
    <dbReference type="NCBI Taxonomy" id="930118"/>
    <lineage>
        <taxon>Bacteria</taxon>
        <taxon>Pseudomonadati</taxon>
        <taxon>Pseudomonadota</taxon>
        <taxon>Gammaproteobacteria</taxon>
        <taxon>Pseudomonadales</taxon>
        <taxon>Marinobacteraceae</taxon>
        <taxon>Marinobacter</taxon>
    </lineage>
</organism>
<name>A0A1I3Y6I6_9GAMM</name>
<feature type="transmembrane region" description="Helical" evidence="1">
    <location>
        <begin position="45"/>
        <end position="67"/>
    </location>
</feature>
<reference evidence="2 3" key="1">
    <citation type="submission" date="2016-10" db="EMBL/GenBank/DDBJ databases">
        <authorList>
            <person name="de Groot N.N."/>
        </authorList>
    </citation>
    <scope>NUCLEOTIDE SEQUENCE [LARGE SCALE GENOMIC DNA]</scope>
    <source>
        <strain evidence="2 3">IBRC-M 10445</strain>
    </source>
</reference>